<gene>
    <name evidence="8" type="ORF">JK635_16520</name>
</gene>
<dbReference type="PANTHER" id="PTHR42718">
    <property type="entry name" value="MAJOR FACILITATOR SUPERFAMILY MULTIDRUG TRANSPORTER MFSC"/>
    <property type="match status" value="1"/>
</dbReference>
<feature type="transmembrane region" description="Helical" evidence="6">
    <location>
        <begin position="47"/>
        <end position="65"/>
    </location>
</feature>
<evidence type="ECO:0000256" key="5">
    <source>
        <dbReference type="ARBA" id="ARBA00023136"/>
    </source>
</evidence>
<dbReference type="PRINTS" id="PR01036">
    <property type="entry name" value="TCRTETB"/>
</dbReference>
<feature type="transmembrane region" description="Helical" evidence="6">
    <location>
        <begin position="221"/>
        <end position="239"/>
    </location>
</feature>
<feature type="transmembrane region" description="Helical" evidence="6">
    <location>
        <begin position="422"/>
        <end position="442"/>
    </location>
</feature>
<sequence>MKNKINDQLLIIIISMGVFSGVMSTSMITIAFPDIVKEFNVTFGELQWRNILFFSIFAVGLPFFGKLSDRLEARKQFLFGLCLFSISSLLSGLINSWYCFLFFQSLQALADAMILPVIISLIRKLFSENKIGWAFGWFSTVLSVATLTGPALGGLIIDYTSWNGIFICLCAISLLNAILAFLYLPNVSPSNVIIKVGFLSAFCLLGAIVSMQIIFMSQTLTTKIFSLVFSLGFLALFLYGERRKNGDLSLLPKGIFKNKIFINASIRVFCLFLVVNSIVLFVPSYMQEIHNITPVIVGGILLGQALMTFLFARYSGKVADKKPRTILSLGILTSISGSMFLLFSTSISSVIYYSVTFILIGLGGTFTMPSQNKIALLSVPSDQTGNYMGVFQMIQFITGAFAAGFFGSIIQNQKGNISIEGFQFVMIVNLIFLLLALASVVFDWRILNSRKKVDAQLNETEI</sequence>
<feature type="transmembrane region" description="Helical" evidence="6">
    <location>
        <begin position="100"/>
        <end position="122"/>
    </location>
</feature>
<dbReference type="Proteomes" id="UP000623967">
    <property type="component" value="Unassembled WGS sequence"/>
</dbReference>
<keyword evidence="3 6" id="KW-0812">Transmembrane</keyword>
<dbReference type="PANTHER" id="PTHR42718:SF9">
    <property type="entry name" value="MAJOR FACILITATOR SUPERFAMILY MULTIDRUG TRANSPORTER MFSC"/>
    <property type="match status" value="1"/>
</dbReference>
<protein>
    <submittedName>
        <fullName evidence="8">MFS transporter</fullName>
    </submittedName>
</protein>
<feature type="domain" description="Major facilitator superfamily (MFS) profile" evidence="7">
    <location>
        <begin position="10"/>
        <end position="451"/>
    </location>
</feature>
<dbReference type="InterPro" id="IPR020846">
    <property type="entry name" value="MFS_dom"/>
</dbReference>
<feature type="transmembrane region" description="Helical" evidence="6">
    <location>
        <begin position="77"/>
        <end position="94"/>
    </location>
</feature>
<feature type="transmembrane region" description="Helical" evidence="6">
    <location>
        <begin position="9"/>
        <end position="32"/>
    </location>
</feature>
<organism evidence="8 9">
    <name type="scientific">Neobacillus paridis</name>
    <dbReference type="NCBI Taxonomy" id="2803862"/>
    <lineage>
        <taxon>Bacteria</taxon>
        <taxon>Bacillati</taxon>
        <taxon>Bacillota</taxon>
        <taxon>Bacilli</taxon>
        <taxon>Bacillales</taxon>
        <taxon>Bacillaceae</taxon>
        <taxon>Neobacillus</taxon>
    </lineage>
</organism>
<evidence type="ECO:0000256" key="6">
    <source>
        <dbReference type="SAM" id="Phobius"/>
    </source>
</evidence>
<dbReference type="SUPFAM" id="SSF103473">
    <property type="entry name" value="MFS general substrate transporter"/>
    <property type="match status" value="1"/>
</dbReference>
<dbReference type="Gene3D" id="1.20.1250.20">
    <property type="entry name" value="MFS general substrate transporter like domains"/>
    <property type="match status" value="1"/>
</dbReference>
<evidence type="ECO:0000256" key="2">
    <source>
        <dbReference type="ARBA" id="ARBA00022448"/>
    </source>
</evidence>
<keyword evidence="2" id="KW-0813">Transport</keyword>
<reference evidence="8 9" key="1">
    <citation type="submission" date="2021-01" db="EMBL/GenBank/DDBJ databases">
        <title>Genome public.</title>
        <authorList>
            <person name="Liu C."/>
            <person name="Sun Q."/>
        </authorList>
    </citation>
    <scope>NUCLEOTIDE SEQUENCE [LARGE SCALE GENOMIC DNA]</scope>
    <source>
        <strain evidence="8 9">YIM B02564</strain>
    </source>
</reference>
<dbReference type="CDD" id="cd17321">
    <property type="entry name" value="MFS_MMR_MDR_like"/>
    <property type="match status" value="1"/>
</dbReference>
<dbReference type="Gene3D" id="1.20.1720.10">
    <property type="entry name" value="Multidrug resistance protein D"/>
    <property type="match status" value="1"/>
</dbReference>
<feature type="transmembrane region" description="Helical" evidence="6">
    <location>
        <begin position="350"/>
        <end position="368"/>
    </location>
</feature>
<dbReference type="InterPro" id="IPR011701">
    <property type="entry name" value="MFS"/>
</dbReference>
<keyword evidence="5 6" id="KW-0472">Membrane</keyword>
<dbReference type="Pfam" id="PF07690">
    <property type="entry name" value="MFS_1"/>
    <property type="match status" value="1"/>
</dbReference>
<keyword evidence="9" id="KW-1185">Reference proteome</keyword>
<feature type="transmembrane region" description="Helical" evidence="6">
    <location>
        <begin position="326"/>
        <end position="344"/>
    </location>
</feature>
<evidence type="ECO:0000256" key="4">
    <source>
        <dbReference type="ARBA" id="ARBA00022989"/>
    </source>
</evidence>
<accession>A0ABS1TSU3</accession>
<feature type="transmembrane region" description="Helical" evidence="6">
    <location>
        <begin position="163"/>
        <end position="184"/>
    </location>
</feature>
<dbReference type="PROSITE" id="PS50850">
    <property type="entry name" value="MFS"/>
    <property type="match status" value="1"/>
</dbReference>
<proteinExistence type="predicted"/>
<feature type="transmembrane region" description="Helical" evidence="6">
    <location>
        <begin position="292"/>
        <end position="314"/>
    </location>
</feature>
<evidence type="ECO:0000259" key="7">
    <source>
        <dbReference type="PROSITE" id="PS50850"/>
    </source>
</evidence>
<evidence type="ECO:0000256" key="3">
    <source>
        <dbReference type="ARBA" id="ARBA00022692"/>
    </source>
</evidence>
<feature type="transmembrane region" description="Helical" evidence="6">
    <location>
        <begin position="260"/>
        <end position="286"/>
    </location>
</feature>
<evidence type="ECO:0000313" key="9">
    <source>
        <dbReference type="Proteomes" id="UP000623967"/>
    </source>
</evidence>
<feature type="transmembrane region" description="Helical" evidence="6">
    <location>
        <begin position="389"/>
        <end position="410"/>
    </location>
</feature>
<keyword evidence="4 6" id="KW-1133">Transmembrane helix</keyword>
<dbReference type="InterPro" id="IPR036259">
    <property type="entry name" value="MFS_trans_sf"/>
</dbReference>
<evidence type="ECO:0000256" key="1">
    <source>
        <dbReference type="ARBA" id="ARBA00004651"/>
    </source>
</evidence>
<dbReference type="RefSeq" id="WP_202655056.1">
    <property type="nucleotide sequence ID" value="NZ_JAESWB010000247.1"/>
</dbReference>
<feature type="transmembrane region" description="Helical" evidence="6">
    <location>
        <begin position="134"/>
        <end position="157"/>
    </location>
</feature>
<comment type="caution">
    <text evidence="8">The sequence shown here is derived from an EMBL/GenBank/DDBJ whole genome shotgun (WGS) entry which is preliminary data.</text>
</comment>
<dbReference type="EMBL" id="JAESWB010000247">
    <property type="protein sequence ID" value="MBL4953789.1"/>
    <property type="molecule type" value="Genomic_DNA"/>
</dbReference>
<feature type="transmembrane region" description="Helical" evidence="6">
    <location>
        <begin position="196"/>
        <end position="215"/>
    </location>
</feature>
<name>A0ABS1TSU3_9BACI</name>
<comment type="subcellular location">
    <subcellularLocation>
        <location evidence="1">Cell membrane</location>
        <topology evidence="1">Multi-pass membrane protein</topology>
    </subcellularLocation>
</comment>
<evidence type="ECO:0000313" key="8">
    <source>
        <dbReference type="EMBL" id="MBL4953789.1"/>
    </source>
</evidence>